<comment type="caution">
    <text evidence="2">The sequence shown here is derived from an EMBL/GenBank/DDBJ whole genome shotgun (WGS) entry which is preliminary data.</text>
</comment>
<feature type="region of interest" description="Disordered" evidence="1">
    <location>
        <begin position="1"/>
        <end position="21"/>
    </location>
</feature>
<dbReference type="Proteomes" id="UP000886523">
    <property type="component" value="Unassembled WGS sequence"/>
</dbReference>
<proteinExistence type="predicted"/>
<evidence type="ECO:0000256" key="1">
    <source>
        <dbReference type="SAM" id="MobiDB-lite"/>
    </source>
</evidence>
<feature type="compositionally biased region" description="Polar residues" evidence="1">
    <location>
        <begin position="113"/>
        <end position="130"/>
    </location>
</feature>
<keyword evidence="3" id="KW-1185">Reference proteome</keyword>
<dbReference type="AlphaFoldDB" id="A0A9P6AS41"/>
<accession>A0A9P6AS41</accession>
<sequence length="178" mass="19389">MDANTMPQFSPSPPTNHGKVGNQVQCRVQEQQAAVQMLCFRSGSKCGFLFWAEQPPDAEDDEAEPNDDGAEGNGSGFKQEMSHSQSSGHLPRSECSEHSKHSKHSKRSERSGPSPSNSPSKRTAQQMKNTRLSSKSSLPSKPVVRFEFDSMSPSHPVATESGKGIPETSEVQIVILHI</sequence>
<protein>
    <submittedName>
        <fullName evidence="2">Uncharacterized protein</fullName>
    </submittedName>
</protein>
<dbReference type="EMBL" id="MU129008">
    <property type="protein sequence ID" value="KAF9510903.1"/>
    <property type="molecule type" value="Genomic_DNA"/>
</dbReference>
<organism evidence="2 3">
    <name type="scientific">Hydnum rufescens UP504</name>
    <dbReference type="NCBI Taxonomy" id="1448309"/>
    <lineage>
        <taxon>Eukaryota</taxon>
        <taxon>Fungi</taxon>
        <taxon>Dikarya</taxon>
        <taxon>Basidiomycota</taxon>
        <taxon>Agaricomycotina</taxon>
        <taxon>Agaricomycetes</taxon>
        <taxon>Cantharellales</taxon>
        <taxon>Hydnaceae</taxon>
        <taxon>Hydnum</taxon>
    </lineage>
</organism>
<name>A0A9P6AS41_9AGAM</name>
<reference evidence="2" key="1">
    <citation type="journal article" date="2020" name="Nat. Commun.">
        <title>Large-scale genome sequencing of mycorrhizal fungi provides insights into the early evolution of symbiotic traits.</title>
        <authorList>
            <person name="Miyauchi S."/>
            <person name="Kiss E."/>
            <person name="Kuo A."/>
            <person name="Drula E."/>
            <person name="Kohler A."/>
            <person name="Sanchez-Garcia M."/>
            <person name="Morin E."/>
            <person name="Andreopoulos B."/>
            <person name="Barry K.W."/>
            <person name="Bonito G."/>
            <person name="Buee M."/>
            <person name="Carver A."/>
            <person name="Chen C."/>
            <person name="Cichocki N."/>
            <person name="Clum A."/>
            <person name="Culley D."/>
            <person name="Crous P.W."/>
            <person name="Fauchery L."/>
            <person name="Girlanda M."/>
            <person name="Hayes R.D."/>
            <person name="Keri Z."/>
            <person name="LaButti K."/>
            <person name="Lipzen A."/>
            <person name="Lombard V."/>
            <person name="Magnuson J."/>
            <person name="Maillard F."/>
            <person name="Murat C."/>
            <person name="Nolan M."/>
            <person name="Ohm R.A."/>
            <person name="Pangilinan J."/>
            <person name="Pereira M.F."/>
            <person name="Perotto S."/>
            <person name="Peter M."/>
            <person name="Pfister S."/>
            <person name="Riley R."/>
            <person name="Sitrit Y."/>
            <person name="Stielow J.B."/>
            <person name="Szollosi G."/>
            <person name="Zifcakova L."/>
            <person name="Stursova M."/>
            <person name="Spatafora J.W."/>
            <person name="Tedersoo L."/>
            <person name="Vaario L.M."/>
            <person name="Yamada A."/>
            <person name="Yan M."/>
            <person name="Wang P."/>
            <person name="Xu J."/>
            <person name="Bruns T."/>
            <person name="Baldrian P."/>
            <person name="Vilgalys R."/>
            <person name="Dunand C."/>
            <person name="Henrissat B."/>
            <person name="Grigoriev I.V."/>
            <person name="Hibbett D."/>
            <person name="Nagy L.G."/>
            <person name="Martin F.M."/>
        </authorList>
    </citation>
    <scope>NUCLEOTIDE SEQUENCE</scope>
    <source>
        <strain evidence="2">UP504</strain>
    </source>
</reference>
<evidence type="ECO:0000313" key="3">
    <source>
        <dbReference type="Proteomes" id="UP000886523"/>
    </source>
</evidence>
<evidence type="ECO:0000313" key="2">
    <source>
        <dbReference type="EMBL" id="KAF9510903.1"/>
    </source>
</evidence>
<feature type="compositionally biased region" description="Acidic residues" evidence="1">
    <location>
        <begin position="56"/>
        <end position="70"/>
    </location>
</feature>
<feature type="region of interest" description="Disordered" evidence="1">
    <location>
        <begin position="51"/>
        <end position="168"/>
    </location>
</feature>
<gene>
    <name evidence="2" type="ORF">BS47DRAFT_1364230</name>
</gene>
<feature type="compositionally biased region" description="Low complexity" evidence="1">
    <location>
        <begin position="131"/>
        <end position="145"/>
    </location>
</feature>